<organism evidence="3 4">
    <name type="scientific">Pseudonocardia zijingensis</name>
    <dbReference type="NCBI Taxonomy" id="153376"/>
    <lineage>
        <taxon>Bacteria</taxon>
        <taxon>Bacillati</taxon>
        <taxon>Actinomycetota</taxon>
        <taxon>Actinomycetes</taxon>
        <taxon>Pseudonocardiales</taxon>
        <taxon>Pseudonocardiaceae</taxon>
        <taxon>Pseudonocardia</taxon>
    </lineage>
</organism>
<name>A0ABP3YLA0_9PSEU</name>
<dbReference type="Gene3D" id="3.40.50.2000">
    <property type="entry name" value="Glycogen Phosphorylase B"/>
    <property type="match status" value="1"/>
</dbReference>
<dbReference type="PANTHER" id="PTHR12526:SF510">
    <property type="entry name" value="D-INOSITOL 3-PHOSPHATE GLYCOSYLTRANSFERASE"/>
    <property type="match status" value="1"/>
</dbReference>
<gene>
    <name evidence="3" type="ORF">GCM10009559_58870</name>
</gene>
<dbReference type="PANTHER" id="PTHR12526">
    <property type="entry name" value="GLYCOSYLTRANSFERASE"/>
    <property type="match status" value="1"/>
</dbReference>
<keyword evidence="2" id="KW-0808">Transferase</keyword>
<evidence type="ECO:0000313" key="3">
    <source>
        <dbReference type="EMBL" id="GAA0897737.1"/>
    </source>
</evidence>
<protein>
    <recommendedName>
        <fullName evidence="5">Glycosyltransferase involved in cell wall biosynthesis</fullName>
    </recommendedName>
</protein>
<dbReference type="CDD" id="cd03801">
    <property type="entry name" value="GT4_PimA-like"/>
    <property type="match status" value="1"/>
</dbReference>
<dbReference type="Pfam" id="PF13692">
    <property type="entry name" value="Glyco_trans_1_4"/>
    <property type="match status" value="1"/>
</dbReference>
<keyword evidence="1" id="KW-0328">Glycosyltransferase</keyword>
<dbReference type="EMBL" id="BAAAHP010000187">
    <property type="protein sequence ID" value="GAA0897737.1"/>
    <property type="molecule type" value="Genomic_DNA"/>
</dbReference>
<dbReference type="SUPFAM" id="SSF53756">
    <property type="entry name" value="UDP-Glycosyltransferase/glycogen phosphorylase"/>
    <property type="match status" value="1"/>
</dbReference>
<evidence type="ECO:0000256" key="1">
    <source>
        <dbReference type="ARBA" id="ARBA00022676"/>
    </source>
</evidence>
<accession>A0ABP3YLA0</accession>
<evidence type="ECO:0000313" key="4">
    <source>
        <dbReference type="Proteomes" id="UP001499967"/>
    </source>
</evidence>
<dbReference type="Proteomes" id="UP001499967">
    <property type="component" value="Unassembled WGS sequence"/>
</dbReference>
<reference evidence="4" key="1">
    <citation type="journal article" date="2019" name="Int. J. Syst. Evol. Microbiol.">
        <title>The Global Catalogue of Microorganisms (GCM) 10K type strain sequencing project: providing services to taxonomists for standard genome sequencing and annotation.</title>
        <authorList>
            <consortium name="The Broad Institute Genomics Platform"/>
            <consortium name="The Broad Institute Genome Sequencing Center for Infectious Disease"/>
            <person name="Wu L."/>
            <person name="Ma J."/>
        </authorList>
    </citation>
    <scope>NUCLEOTIDE SEQUENCE [LARGE SCALE GENOMIC DNA]</scope>
    <source>
        <strain evidence="4">JCM 11117</strain>
    </source>
</reference>
<proteinExistence type="predicted"/>
<evidence type="ECO:0000256" key="2">
    <source>
        <dbReference type="ARBA" id="ARBA00022679"/>
    </source>
</evidence>
<keyword evidence="4" id="KW-1185">Reference proteome</keyword>
<dbReference type="RefSeq" id="WP_343944919.1">
    <property type="nucleotide sequence ID" value="NZ_BAAAHP010000187.1"/>
</dbReference>
<comment type="caution">
    <text evidence="3">The sequence shown here is derived from an EMBL/GenBank/DDBJ whole genome shotgun (WGS) entry which is preliminary data.</text>
</comment>
<sequence>MRVVAVAHYGLPTNRGGSELMLHELLAALARAGHTAELIVTEQDGPTVQLDGVLVHQGAVNLDRLRTEAYDVGIGHHKETGRILDWANRNRRPAVQVVHNTNRLTTRFLASRSALVVYNTHWLHRKLGRRARSLVVHPPVWGDQHRTQRGDAITLVNPIPAKGAATFYALAERMPDSQFLAVEGGYQRDEQIRRPDLPNVIWQPHTADMRRDVWARTRVLLMPSDYESWGMVGVEAMHSGIPVIAHPTPGLRESLAGAGTFLDRDDVDAWAAAIRQLYDDEAASAVARQRAAELDPRPELDAFVRAVEALA</sequence>
<evidence type="ECO:0008006" key="5">
    <source>
        <dbReference type="Google" id="ProtNLM"/>
    </source>
</evidence>